<evidence type="ECO:0000256" key="5">
    <source>
        <dbReference type="ARBA" id="ARBA00022530"/>
    </source>
</evidence>
<dbReference type="GO" id="GO:0060070">
    <property type="term" value="P:canonical Wnt signaling pathway"/>
    <property type="evidence" value="ECO:0007669"/>
    <property type="project" value="TreeGrafter"/>
</dbReference>
<dbReference type="PRINTS" id="PR01349">
    <property type="entry name" value="WNTPROTEIN"/>
</dbReference>
<keyword evidence="9" id="KW-0449">Lipoprotein</keyword>
<reference evidence="12 13" key="1">
    <citation type="submission" date="2019-07" db="EMBL/GenBank/DDBJ databases">
        <title>Draft genome assembly of a fouling barnacle, Amphibalanus amphitrite (Darwin, 1854): The first reference genome for Thecostraca.</title>
        <authorList>
            <person name="Kim W."/>
        </authorList>
    </citation>
    <scope>NUCLEOTIDE SEQUENCE [LARGE SCALE GENOMIC DNA]</scope>
    <source>
        <strain evidence="12">SNU_AA5</strain>
        <tissue evidence="12">Soma without cirri and trophi</tissue>
    </source>
</reference>
<name>A0A6A4WQB0_AMPAM</name>
<dbReference type="SMART" id="SM00097">
    <property type="entry name" value="WNT1"/>
    <property type="match status" value="1"/>
</dbReference>
<dbReference type="PANTHER" id="PTHR12027">
    <property type="entry name" value="WNT RELATED"/>
    <property type="match status" value="1"/>
</dbReference>
<keyword evidence="13" id="KW-1185">Reference proteome</keyword>
<feature type="signal peptide" evidence="11">
    <location>
        <begin position="1"/>
        <end position="19"/>
    </location>
</feature>
<evidence type="ECO:0000256" key="1">
    <source>
        <dbReference type="ARBA" id="ARBA00004498"/>
    </source>
</evidence>
<evidence type="ECO:0000256" key="10">
    <source>
        <dbReference type="RuleBase" id="RU003500"/>
    </source>
</evidence>
<dbReference type="EMBL" id="VIIS01000383">
    <property type="protein sequence ID" value="KAF0309656.1"/>
    <property type="molecule type" value="Genomic_DNA"/>
</dbReference>
<evidence type="ECO:0000256" key="7">
    <source>
        <dbReference type="ARBA" id="ARBA00023157"/>
    </source>
</evidence>
<organism evidence="12 13">
    <name type="scientific">Amphibalanus amphitrite</name>
    <name type="common">Striped barnacle</name>
    <name type="synonym">Balanus amphitrite</name>
    <dbReference type="NCBI Taxonomy" id="1232801"/>
    <lineage>
        <taxon>Eukaryota</taxon>
        <taxon>Metazoa</taxon>
        <taxon>Ecdysozoa</taxon>
        <taxon>Arthropoda</taxon>
        <taxon>Crustacea</taxon>
        <taxon>Multicrustacea</taxon>
        <taxon>Cirripedia</taxon>
        <taxon>Thoracica</taxon>
        <taxon>Thoracicalcarea</taxon>
        <taxon>Balanomorpha</taxon>
        <taxon>Balanoidea</taxon>
        <taxon>Balanidae</taxon>
        <taxon>Amphibalaninae</taxon>
        <taxon>Amphibalanus</taxon>
    </lineage>
</organism>
<evidence type="ECO:0000313" key="12">
    <source>
        <dbReference type="EMBL" id="KAF0309656.1"/>
    </source>
</evidence>
<evidence type="ECO:0000256" key="11">
    <source>
        <dbReference type="SAM" id="SignalP"/>
    </source>
</evidence>
<dbReference type="Pfam" id="PF00110">
    <property type="entry name" value="wnt"/>
    <property type="match status" value="2"/>
</dbReference>
<gene>
    <name evidence="12" type="primary">Wnt4</name>
    <name evidence="12" type="ORF">FJT64_019243</name>
</gene>
<evidence type="ECO:0000256" key="3">
    <source>
        <dbReference type="ARBA" id="ARBA00022473"/>
    </source>
</evidence>
<dbReference type="AlphaFoldDB" id="A0A6A4WQB0"/>
<dbReference type="GO" id="GO:0005125">
    <property type="term" value="F:cytokine activity"/>
    <property type="evidence" value="ECO:0007669"/>
    <property type="project" value="TreeGrafter"/>
</dbReference>
<keyword evidence="6 10" id="KW-0879">Wnt signaling pathway</keyword>
<proteinExistence type="inferred from homology"/>
<keyword evidence="4" id="KW-0964">Secreted</keyword>
<evidence type="ECO:0000256" key="9">
    <source>
        <dbReference type="ARBA" id="ARBA00023288"/>
    </source>
</evidence>
<feature type="chain" id="PRO_5025387531" description="Protein Wnt" evidence="11">
    <location>
        <begin position="20"/>
        <end position="367"/>
    </location>
</feature>
<keyword evidence="8" id="KW-0325">Glycoprotein</keyword>
<evidence type="ECO:0000313" key="13">
    <source>
        <dbReference type="Proteomes" id="UP000440578"/>
    </source>
</evidence>
<sequence length="367" mass="42132">MSLFQPRLLVVGTAAAAVALPGQFVGRFTTPAELSESFNVVAPQPLKPLLMHHLLRQPDWRRSLVLVNWNEVAHQLELPLSVLGARVTEAIGSPLLMDPDRVCRRLRHARGRRSRICRRQPEVIEQVHKGVALATKECQFQFQNRRWNCTTDRRSLKRILMKEVPVSVRKTDHRWSWSGCGDNAVYGYKKSRQFLEALFRRKADVKTLIMLHNNEVGRLAIRRHMRLACKCHGLSGSCTVRTCWRRMPQFREVGDRLRISFDKAVRVMPGNDGKSLAPAEEGLRLRRTLVYAEKSPSFCEPNRRLGSLGSQGRRCQLEGDGCLTMCCERGFTTVQLNTTVNCRCRFHWCCEVTCDKCPHVETQHFCR</sequence>
<keyword evidence="11" id="KW-0732">Signal</keyword>
<keyword evidence="5" id="KW-0272">Extracellular matrix</keyword>
<dbReference type="Gene3D" id="3.30.2460.20">
    <property type="match status" value="1"/>
</dbReference>
<dbReference type="Proteomes" id="UP000440578">
    <property type="component" value="Unassembled WGS sequence"/>
</dbReference>
<evidence type="ECO:0000256" key="8">
    <source>
        <dbReference type="ARBA" id="ARBA00023180"/>
    </source>
</evidence>
<comment type="caution">
    <text evidence="12">The sequence shown here is derived from an EMBL/GenBank/DDBJ whole genome shotgun (WGS) entry which is preliminary data.</text>
</comment>
<protein>
    <recommendedName>
        <fullName evidence="10">Protein Wnt</fullName>
    </recommendedName>
</protein>
<dbReference type="GO" id="GO:0005615">
    <property type="term" value="C:extracellular space"/>
    <property type="evidence" value="ECO:0007669"/>
    <property type="project" value="TreeGrafter"/>
</dbReference>
<comment type="subcellular location">
    <subcellularLocation>
        <location evidence="1 10">Secreted</location>
        <location evidence="1 10">Extracellular space</location>
        <location evidence="1 10">Extracellular matrix</location>
    </subcellularLocation>
</comment>
<accession>A0A6A4WQB0</accession>
<dbReference type="GO" id="GO:0045165">
    <property type="term" value="P:cell fate commitment"/>
    <property type="evidence" value="ECO:0007669"/>
    <property type="project" value="TreeGrafter"/>
</dbReference>
<dbReference type="InterPro" id="IPR005817">
    <property type="entry name" value="Wnt"/>
</dbReference>
<comment type="similarity">
    <text evidence="2 10">Belongs to the Wnt family.</text>
</comment>
<evidence type="ECO:0000256" key="2">
    <source>
        <dbReference type="ARBA" id="ARBA00005683"/>
    </source>
</evidence>
<keyword evidence="3 10" id="KW-0217">Developmental protein</keyword>
<dbReference type="InterPro" id="IPR043158">
    <property type="entry name" value="Wnt_C"/>
</dbReference>
<dbReference type="PROSITE" id="PS00246">
    <property type="entry name" value="WNT1"/>
    <property type="match status" value="1"/>
</dbReference>
<dbReference type="GO" id="GO:0005109">
    <property type="term" value="F:frizzled binding"/>
    <property type="evidence" value="ECO:0007669"/>
    <property type="project" value="TreeGrafter"/>
</dbReference>
<evidence type="ECO:0000256" key="4">
    <source>
        <dbReference type="ARBA" id="ARBA00022525"/>
    </source>
</evidence>
<comment type="function">
    <text evidence="10">Ligand for members of the frizzled family of seven transmembrane receptors.</text>
</comment>
<evidence type="ECO:0000256" key="6">
    <source>
        <dbReference type="ARBA" id="ARBA00022687"/>
    </source>
</evidence>
<dbReference type="OrthoDB" id="5945655at2759"/>
<dbReference type="GO" id="GO:0030182">
    <property type="term" value="P:neuron differentiation"/>
    <property type="evidence" value="ECO:0007669"/>
    <property type="project" value="TreeGrafter"/>
</dbReference>
<dbReference type="InterPro" id="IPR018161">
    <property type="entry name" value="Wnt_CS"/>
</dbReference>
<dbReference type="PANTHER" id="PTHR12027:SF72">
    <property type="entry name" value="PROTEIN WNT-6"/>
    <property type="match status" value="1"/>
</dbReference>
<keyword evidence="7" id="KW-1015">Disulfide bond</keyword>